<reference evidence="1" key="1">
    <citation type="journal article" date="2025" name="Int. J. Syst. Evol. Microbiol.">
        <title>Inconstantimicrobium mannanitabidum sp. nov., a novel member of the family Clostridiaceae isolated from anoxic soil under the treatment of reductive soil disinfestation.</title>
        <authorList>
            <person name="Ueki A."/>
            <person name="Tonouchi A."/>
            <person name="Honma S."/>
            <person name="Kaku N."/>
            <person name="Ueki K."/>
        </authorList>
    </citation>
    <scope>NUCLEOTIDE SEQUENCE</scope>
    <source>
        <strain evidence="1">TW13</strain>
    </source>
</reference>
<protein>
    <submittedName>
        <fullName evidence="1">Uncharacterized protein</fullName>
    </submittedName>
</protein>
<evidence type="ECO:0000313" key="2">
    <source>
        <dbReference type="Proteomes" id="UP001058074"/>
    </source>
</evidence>
<comment type="caution">
    <text evidence="1">The sequence shown here is derived from an EMBL/GenBank/DDBJ whole genome shotgun (WGS) entry which is preliminary data.</text>
</comment>
<dbReference type="Proteomes" id="UP001058074">
    <property type="component" value="Unassembled WGS sequence"/>
</dbReference>
<proteinExistence type="predicted"/>
<dbReference type="EMBL" id="BROD01000001">
    <property type="protein sequence ID" value="GKX65761.1"/>
    <property type="molecule type" value="Genomic_DNA"/>
</dbReference>
<name>A0ACB5R9W4_9CLOT</name>
<keyword evidence="2" id="KW-1185">Reference proteome</keyword>
<gene>
    <name evidence="1" type="ORF">rsdtw13_10190</name>
</gene>
<organism evidence="1 2">
    <name type="scientific">Inconstantimicrobium mannanitabidum</name>
    <dbReference type="NCBI Taxonomy" id="1604901"/>
    <lineage>
        <taxon>Bacteria</taxon>
        <taxon>Bacillati</taxon>
        <taxon>Bacillota</taxon>
        <taxon>Clostridia</taxon>
        <taxon>Eubacteriales</taxon>
        <taxon>Clostridiaceae</taxon>
        <taxon>Inconstantimicrobium</taxon>
    </lineage>
</organism>
<accession>A0ACB5R9W4</accession>
<sequence>MIEMYTSSGIIQSILTKSYLNTGKKKSFGDAIIELYKKNSYVTIKPSLPEESFWNCLSDDEFLDLLNNIPISMNTVLENRDITKFSELKEAIILRERNDIFVNKHFNYINDHTHSHDYFEIYYVFKGNCEFQFEKEHRTLEEGELCIIAPTSLHNIIADNSDSIIISIAIRKSTFDNTFFPLLSQKDLLSYFFKTILYDKTSPNYLLFHTQNSTDIRIIIKNLIIENNKDDLYYNNCSISWANILFSTILRNYSKTIQFNNYAIGSEFSLIIQYIQNNYKTLTLSSLAEYFHYSEAHLSILIKKNIGLKFTTLLTNLKMEDAKEYLLNTDLSIEKISEAVGYNSVEHFSRTFKKHYGYSPQQFRKLQ</sequence>
<evidence type="ECO:0000313" key="1">
    <source>
        <dbReference type="EMBL" id="GKX65761.1"/>
    </source>
</evidence>